<sequence length="2153" mass="238785">MATRAKTRRTLVVPTKKGSVKEKAASVSTDDVTQRLASTLTISNAKRVGAEHSGAPESIQDRRISVMRAVNGASQGLSAVVKSGWKAPSVEPSMKKSTANRHEAFGLAASARSALGDLRVISPGDVDVERAAISMAGKLLSLDMYLHALDVLSDMHCRLVALVRPDLMPPISRPNSQVPPPPRDVISIISLPLPSQSSKLLDPTLLLLISTYLSHCLIALSHCLGSSSPKHTQRETLVLYSQTLHDSPGLLRWIPLCTQLPAKQCDVLLTRAYTALMSVSTQALGAAEAVFRIRSYAFMCLLRTSGSTIGSKTFWDQVVKSASSFARSASSNDKGEERRLCRVVTSAFSEILALVEERGNRDEFLHGGPFISFCDAWISYSKSADDAAALSKVIALVQSLPSTSSADGDEEKLLNTLSNLNLNDDGKGERRDHVSRSPSRKDRQKFEPTDVAHITKLCASFARTTTLLAGLGQRDEGVLSSIRETNEHVKEARVVRPPLETQDDYKLAESKMRRALDRLKRTAIKVIDAPDGMGLSADGVVKAVRTLLMDIATTMETLLSANQESISEDYASLLDLFFVLARTTLAPNNPVLTDAAYDILFRAARLLGFQLTNDHEYPHTNFPPPSVTEEAFANFVRCLSGAFHSLGGTLYQAGKYGSAIRFLRRGCPMGAVALRLRRIFDAKTPDNAQKQQKGAGSKETESWGQLHDQLSRRWELLGVCCSKIGDRQGAYDAFIECLGSYVFPRTFVDLVRTIGPTSAFEAAPSLKQAAVIIDRVTYMASCELLRPPAEVSLKRLISSISIGGADNHEEDRRCVVGAILERQVDSLAGSLWKPDVQAAVAGLISDCVSTYDAGNRPIRRAGVMLRGLELSYYTVTPDGDGQLENSAEEIRTLLSLENVGRDSALTHLLAMYEAEMHMWLALHKYRQVPPPQYPLIIQHARDAYRVLKGWIHGTPRETTQVKESPKQVRTARKAKGKTASLRAVVAATRKPKASKAAPTTPKRPRRSDPSQETRSPATSKAEKDVAIMRKSSRRIVSLMNMTIHLVGFIGHVILKLELLQIARQVCEHPSIGQHDDFVQLSVQLAHEYVKLGKLREAGGVYKRSLNPTQIQTVSIDTRVVLLLRHAESLTKIGDVVQSIALYNEALQLSETVPINDGESSTLDRVHSHVSRLRRAALAASVFAGIKVAQDDLTQSLTSLLQAIRLWHRAVSTLSHLSSREGPASGTSALSNPFDVSSDSGKSSPTKDENHSSAGYNAMLHRARTFTNGLEWQIAEGMFETTLSLASAYLRRGSVREAEYFIREAEQLASSLNAPALLCRALAMEVEVQLQLRKLDTALITLREATITLDGITGPDAAGLRKLDGEYNELLLQNKDAQLRYTEALKMLEELDKMFSGLDTHNRPRRSSISLSSPLRSKESLEPPAPALFSAVLRQHIWLLRNDIGDEYESLLRKLSQLAPLADIQAEGRSLLARLTLHDVYEHFQEDMFLSSIRESVLSLPMGASGDKYLLTTTSAQVIMRTLTDAGTLFHSVLTSTARCGSVPQVREAASSLALIQSFQSSLGENDSSLLVANLLDVCANVTLRREMLEVISYKLPSRNRDDVRWPLLSVDGTRPDPSSRKMNMGKLSPIDSDDDNDEQSEDSLLADYWEYIRSKYQQLPLDLAGLARSKVDILPANWTVVHIYLTEDQNTMFVCRQRANQRPLIFSLPLKGRRETEEDEHLTFQDAITELREIVRLSDESTKSAISVKGQDQRARAAWWTDRAALDKRLKELLESIEFCWFGAFKTVLSEQVSVPQEAMSAFRKRLDRIFEQTIGAQGKKRSINMHVNPALLECFSRLSPKCRDEELEDLVYFILDLYQFHGVQVAIAEVDVDHVVVDLRTALEEHAARVRGRFSSQEDEHVFLVLNRCLQEIPWESLPILRGRSVSRIPGVDFLIDRLEFAQRRRQSGSRDSDHYDGHTRLDSSSTYYVLNPSGDLEGTERRFSPWLRSMQAVGWDGIIGRSPSEQEFSHALLKNELVIYFGHGGGEQYIRSHKIRHLPRCAATMLWGCSSGLLRDMGEFDRIGTPYNYMLAGCPTLIANLWDVTDRDIDKLTQAVFDKMHLTPEARREKSNESETDGISIVRAVAEAREVCKLKYITGAAPVVYGIPFYL</sequence>
<keyword evidence="3" id="KW-0378">Hydrolase</keyword>
<feature type="region of interest" description="Disordered" evidence="6">
    <location>
        <begin position="1607"/>
        <end position="1639"/>
    </location>
</feature>
<dbReference type="GO" id="GO:0005737">
    <property type="term" value="C:cytoplasm"/>
    <property type="evidence" value="ECO:0007669"/>
    <property type="project" value="TreeGrafter"/>
</dbReference>
<name>A0A9P5MQL9_9AGAM</name>
<evidence type="ECO:0000256" key="1">
    <source>
        <dbReference type="ARBA" id="ARBA00000451"/>
    </source>
</evidence>
<feature type="region of interest" description="Disordered" evidence="6">
    <location>
        <begin position="956"/>
        <end position="1026"/>
    </location>
</feature>
<evidence type="ECO:0000256" key="3">
    <source>
        <dbReference type="ARBA" id="ARBA00022801"/>
    </source>
</evidence>
<organism evidence="8 9">
    <name type="scientific">Russula ochroleuca</name>
    <dbReference type="NCBI Taxonomy" id="152965"/>
    <lineage>
        <taxon>Eukaryota</taxon>
        <taxon>Fungi</taxon>
        <taxon>Dikarya</taxon>
        <taxon>Basidiomycota</taxon>
        <taxon>Agaricomycotina</taxon>
        <taxon>Agaricomycetes</taxon>
        <taxon>Russulales</taxon>
        <taxon>Russulaceae</taxon>
        <taxon>Russula</taxon>
    </lineage>
</organism>
<dbReference type="GO" id="GO:0072686">
    <property type="term" value="C:mitotic spindle"/>
    <property type="evidence" value="ECO:0007669"/>
    <property type="project" value="TreeGrafter"/>
</dbReference>
<dbReference type="InterPro" id="IPR030397">
    <property type="entry name" value="SEPARIN_core_dom"/>
</dbReference>
<dbReference type="SUPFAM" id="SSF48452">
    <property type="entry name" value="TPR-like"/>
    <property type="match status" value="1"/>
</dbReference>
<evidence type="ECO:0000313" key="9">
    <source>
        <dbReference type="Proteomes" id="UP000759537"/>
    </source>
</evidence>
<accession>A0A9P5MQL9</accession>
<dbReference type="EC" id="3.4.22.49" evidence="2"/>
<dbReference type="PROSITE" id="PS51700">
    <property type="entry name" value="SEPARIN"/>
    <property type="match status" value="1"/>
</dbReference>
<dbReference type="GO" id="GO:0004197">
    <property type="term" value="F:cysteine-type endopeptidase activity"/>
    <property type="evidence" value="ECO:0007669"/>
    <property type="project" value="InterPro"/>
</dbReference>
<comment type="caution">
    <text evidence="8">The sequence shown here is derived from an EMBL/GenBank/DDBJ whole genome shotgun (WGS) entry which is preliminary data.</text>
</comment>
<dbReference type="PANTHER" id="PTHR12792">
    <property type="entry name" value="EXTRA SPINDLE POLES 1-RELATED"/>
    <property type="match status" value="1"/>
</dbReference>
<evidence type="ECO:0000313" key="8">
    <source>
        <dbReference type="EMBL" id="KAF8474457.1"/>
    </source>
</evidence>
<comment type="catalytic activity">
    <reaction evidence="1">
        <text>All bonds known to be hydrolyzed by this endopeptidase have arginine in P1 and an acidic residue in P4. P6 is often occupied by an acidic residue or by a hydroxy-amino-acid residue, the phosphorylation of which enhances cleavage.</text>
        <dbReference type="EC" id="3.4.22.49"/>
    </reaction>
</comment>
<dbReference type="OrthoDB" id="10255632at2759"/>
<keyword evidence="4" id="KW-0159">Chromosome partition</keyword>
<feature type="domain" description="Peptidase C50" evidence="7">
    <location>
        <begin position="1965"/>
        <end position="2062"/>
    </location>
</feature>
<dbReference type="GO" id="GO:0005634">
    <property type="term" value="C:nucleus"/>
    <property type="evidence" value="ECO:0007669"/>
    <property type="project" value="InterPro"/>
</dbReference>
<evidence type="ECO:0000256" key="4">
    <source>
        <dbReference type="ARBA" id="ARBA00022829"/>
    </source>
</evidence>
<evidence type="ECO:0000256" key="6">
    <source>
        <dbReference type="SAM" id="MobiDB-lite"/>
    </source>
</evidence>
<feature type="compositionally biased region" description="Polar residues" evidence="6">
    <location>
        <begin position="1224"/>
        <end position="1243"/>
    </location>
</feature>
<feature type="region of interest" description="Disordered" evidence="6">
    <location>
        <begin position="419"/>
        <end position="447"/>
    </location>
</feature>
<evidence type="ECO:0000256" key="2">
    <source>
        <dbReference type="ARBA" id="ARBA00012489"/>
    </source>
</evidence>
<dbReference type="GO" id="GO:0051307">
    <property type="term" value="P:meiotic chromosome separation"/>
    <property type="evidence" value="ECO:0007669"/>
    <property type="project" value="TreeGrafter"/>
</dbReference>
<dbReference type="PANTHER" id="PTHR12792:SF0">
    <property type="entry name" value="SEPARIN"/>
    <property type="match status" value="1"/>
</dbReference>
<feature type="coiled-coil region" evidence="5">
    <location>
        <begin position="1359"/>
        <end position="1393"/>
    </location>
</feature>
<gene>
    <name evidence="8" type="ORF">DFH94DRAFT_840164</name>
</gene>
<feature type="region of interest" description="Disordered" evidence="6">
    <location>
        <begin position="1217"/>
        <end position="1252"/>
    </location>
</feature>
<reference evidence="8" key="1">
    <citation type="submission" date="2019-10" db="EMBL/GenBank/DDBJ databases">
        <authorList>
            <consortium name="DOE Joint Genome Institute"/>
            <person name="Kuo A."/>
            <person name="Miyauchi S."/>
            <person name="Kiss E."/>
            <person name="Drula E."/>
            <person name="Kohler A."/>
            <person name="Sanchez-Garcia M."/>
            <person name="Andreopoulos B."/>
            <person name="Barry K.W."/>
            <person name="Bonito G."/>
            <person name="Buee M."/>
            <person name="Carver A."/>
            <person name="Chen C."/>
            <person name="Cichocki N."/>
            <person name="Clum A."/>
            <person name="Culley D."/>
            <person name="Crous P.W."/>
            <person name="Fauchery L."/>
            <person name="Girlanda M."/>
            <person name="Hayes R."/>
            <person name="Keri Z."/>
            <person name="LaButti K."/>
            <person name="Lipzen A."/>
            <person name="Lombard V."/>
            <person name="Magnuson J."/>
            <person name="Maillard F."/>
            <person name="Morin E."/>
            <person name="Murat C."/>
            <person name="Nolan M."/>
            <person name="Ohm R."/>
            <person name="Pangilinan J."/>
            <person name="Pereira M."/>
            <person name="Perotto S."/>
            <person name="Peter M."/>
            <person name="Riley R."/>
            <person name="Sitrit Y."/>
            <person name="Stielow B."/>
            <person name="Szollosi G."/>
            <person name="Zifcakova L."/>
            <person name="Stursova M."/>
            <person name="Spatafora J.W."/>
            <person name="Tedersoo L."/>
            <person name="Vaario L.-M."/>
            <person name="Yamada A."/>
            <person name="Yan M."/>
            <person name="Wang P."/>
            <person name="Xu J."/>
            <person name="Bruns T."/>
            <person name="Baldrian P."/>
            <person name="Vilgalys R."/>
            <person name="Henrissat B."/>
            <person name="Grigoriev I.V."/>
            <person name="Hibbett D."/>
            <person name="Nagy L.G."/>
            <person name="Martin F.M."/>
        </authorList>
    </citation>
    <scope>NUCLEOTIDE SEQUENCE</scope>
    <source>
        <strain evidence="8">Prilba</strain>
    </source>
</reference>
<keyword evidence="5" id="KW-0175">Coiled coil</keyword>
<reference evidence="8" key="2">
    <citation type="journal article" date="2020" name="Nat. Commun.">
        <title>Large-scale genome sequencing of mycorrhizal fungi provides insights into the early evolution of symbiotic traits.</title>
        <authorList>
            <person name="Miyauchi S."/>
            <person name="Kiss E."/>
            <person name="Kuo A."/>
            <person name="Drula E."/>
            <person name="Kohler A."/>
            <person name="Sanchez-Garcia M."/>
            <person name="Morin E."/>
            <person name="Andreopoulos B."/>
            <person name="Barry K.W."/>
            <person name="Bonito G."/>
            <person name="Buee M."/>
            <person name="Carver A."/>
            <person name="Chen C."/>
            <person name="Cichocki N."/>
            <person name="Clum A."/>
            <person name="Culley D."/>
            <person name="Crous P.W."/>
            <person name="Fauchery L."/>
            <person name="Girlanda M."/>
            <person name="Hayes R.D."/>
            <person name="Keri Z."/>
            <person name="LaButti K."/>
            <person name="Lipzen A."/>
            <person name="Lombard V."/>
            <person name="Magnuson J."/>
            <person name="Maillard F."/>
            <person name="Murat C."/>
            <person name="Nolan M."/>
            <person name="Ohm R.A."/>
            <person name="Pangilinan J."/>
            <person name="Pereira M.F."/>
            <person name="Perotto S."/>
            <person name="Peter M."/>
            <person name="Pfister S."/>
            <person name="Riley R."/>
            <person name="Sitrit Y."/>
            <person name="Stielow J.B."/>
            <person name="Szollosi G."/>
            <person name="Zifcakova L."/>
            <person name="Stursova M."/>
            <person name="Spatafora J.W."/>
            <person name="Tedersoo L."/>
            <person name="Vaario L.M."/>
            <person name="Yamada A."/>
            <person name="Yan M."/>
            <person name="Wang P."/>
            <person name="Xu J."/>
            <person name="Bruns T."/>
            <person name="Baldrian P."/>
            <person name="Vilgalys R."/>
            <person name="Dunand C."/>
            <person name="Henrissat B."/>
            <person name="Grigoriev I.V."/>
            <person name="Hibbett D."/>
            <person name="Nagy L.G."/>
            <person name="Martin F.M."/>
        </authorList>
    </citation>
    <scope>NUCLEOTIDE SEQUENCE</scope>
    <source>
        <strain evidence="8">Prilba</strain>
    </source>
</reference>
<dbReference type="Gene3D" id="1.25.40.10">
    <property type="entry name" value="Tetratricopeptide repeat domain"/>
    <property type="match status" value="1"/>
</dbReference>
<dbReference type="Proteomes" id="UP000759537">
    <property type="component" value="Unassembled WGS sequence"/>
</dbReference>
<keyword evidence="9" id="KW-1185">Reference proteome</keyword>
<feature type="compositionally biased region" description="Basic and acidic residues" evidence="6">
    <location>
        <begin position="424"/>
        <end position="447"/>
    </location>
</feature>
<dbReference type="EMBL" id="WHVB01000017">
    <property type="protein sequence ID" value="KAF8474457.1"/>
    <property type="molecule type" value="Genomic_DNA"/>
</dbReference>
<proteinExistence type="predicted"/>
<dbReference type="InterPro" id="IPR005314">
    <property type="entry name" value="Peptidase_C50"/>
</dbReference>
<evidence type="ECO:0000256" key="5">
    <source>
        <dbReference type="SAM" id="Coils"/>
    </source>
</evidence>
<protein>
    <recommendedName>
        <fullName evidence="2">separase</fullName>
        <ecNumber evidence="2">3.4.22.49</ecNumber>
    </recommendedName>
</protein>
<dbReference type="GO" id="GO:0006508">
    <property type="term" value="P:proteolysis"/>
    <property type="evidence" value="ECO:0007669"/>
    <property type="project" value="InterPro"/>
</dbReference>
<evidence type="ECO:0000259" key="7">
    <source>
        <dbReference type="PROSITE" id="PS51700"/>
    </source>
</evidence>
<dbReference type="Pfam" id="PF03568">
    <property type="entry name" value="Separin_C"/>
    <property type="match status" value="1"/>
</dbReference>
<dbReference type="InterPro" id="IPR011990">
    <property type="entry name" value="TPR-like_helical_dom_sf"/>
</dbReference>
<dbReference type="GO" id="GO:0044732">
    <property type="term" value="C:mitotic spindle pole body"/>
    <property type="evidence" value="ECO:0007669"/>
    <property type="project" value="TreeGrafter"/>
</dbReference>